<dbReference type="PANTHER" id="PTHR47338:SF28">
    <property type="entry name" value="C6 TRANSCRIPTION FACTOR"/>
    <property type="match status" value="1"/>
</dbReference>
<dbReference type="CDD" id="cd00067">
    <property type="entry name" value="GAL4"/>
    <property type="match status" value="1"/>
</dbReference>
<dbReference type="Gene3D" id="4.10.240.10">
    <property type="entry name" value="Zn(2)-C6 fungal-type DNA-binding domain"/>
    <property type="match status" value="1"/>
</dbReference>
<accession>A0A9W8X1V1</accession>
<evidence type="ECO:0000256" key="5">
    <source>
        <dbReference type="ARBA" id="ARBA00023242"/>
    </source>
</evidence>
<gene>
    <name evidence="9" type="ORF">N0V87_003676</name>
</gene>
<name>A0A9W8X1V1_9PLEO</name>
<keyword evidence="2" id="KW-0479">Metal-binding</keyword>
<dbReference type="Proteomes" id="UP001140562">
    <property type="component" value="Unassembled WGS sequence"/>
</dbReference>
<dbReference type="InterPro" id="IPR006076">
    <property type="entry name" value="FAD-dep_OxRdtase"/>
</dbReference>
<keyword evidence="3" id="KW-0805">Transcription regulation</keyword>
<feature type="domain" description="Zn(2)-C6 fungal-type" evidence="8">
    <location>
        <begin position="66"/>
        <end position="96"/>
    </location>
</feature>
<dbReference type="SMART" id="SM00066">
    <property type="entry name" value="GAL4"/>
    <property type="match status" value="1"/>
</dbReference>
<dbReference type="PROSITE" id="PS50048">
    <property type="entry name" value="ZN2_CY6_FUNGAL_2"/>
    <property type="match status" value="1"/>
</dbReference>
<evidence type="ECO:0000313" key="10">
    <source>
        <dbReference type="Proteomes" id="UP001140562"/>
    </source>
</evidence>
<evidence type="ECO:0000259" key="8">
    <source>
        <dbReference type="PROSITE" id="PS50048"/>
    </source>
</evidence>
<comment type="caution">
    <text evidence="9">The sequence shown here is derived from an EMBL/GenBank/DDBJ whole genome shotgun (WGS) entry which is preliminary data.</text>
</comment>
<proteinExistence type="predicted"/>
<dbReference type="AlphaFoldDB" id="A0A9W8X1V1"/>
<feature type="coiled-coil region" evidence="6">
    <location>
        <begin position="109"/>
        <end position="136"/>
    </location>
</feature>
<dbReference type="Gene3D" id="3.40.50.720">
    <property type="entry name" value="NAD(P)-binding Rossmann-like Domain"/>
    <property type="match status" value="1"/>
</dbReference>
<sequence>MDATAANGANAAHNQEASPNGTSKLSHHSPGDDEHEVWSAGEDESGEDGGRSTSGSKRKREKLSVSCETCKQRKVKCDRGHPACGWCLKNHSTCVYLPRKKPGLRAGYGRELEARLDKLESLIAQQQSQINHLSQQQIAASGPSPQEVATFRSPPVIQTPHIPRPETALFIQKPQSTFPSQNAIQNGFGNTLDARSASVAGNGYGGQAEDVQSRLGGMQRDGYTSFGATDQFAPSMPRSLGQDDADFPPYDLLYGLVDLFFKHIYPWCPILHRQSTLNSLFGDSSLDEADRIILHSVVATTVKFSTDQRLTPDKRARYHKNSKEKVLLYGIENSSVKSLQALVILALDVVGCSNGPPGWNLLALITRSVVQLGLSMETYSPMVAPQYASIYTLRANVLPVPKDWIEEESRRRLFWMIYVLDRYATVATAFEFALDENEIDRRLPCRDDLYARNVPIETRWFHTKTRTDYSMNRPENLGSFSYYVEILGILTRIHKFLKKPVDITSLSDVEKWQSEYRELDNAIEQWKYNLPVEYGNSARVFSKPGGNQALNSGLVMLHAAFHTTVIRLHSSAAYPTHRSPIFTPSFSASQRCLSAVENITALCASVRDNGLLTKLGPPFAFSCWVAARVLLVHGSTIDHRVDTSINILVSTLQDLGQYWEVAARYGNLLSRVLSEYQESQQSAGMGGERVTPSTVKILADMRRCAFDLDFLIARQPKFDGNAGLPSVTPARTPAPNELEYLDVFDFFNMPRLPVSMDTMTTYPSNADGNMQMPEGGYGNESNITNYMVDASSDWFIKGLNPTTNLTINLSINMSTQDPQHIAILGAGIIGLTSALVLAHAHPSASITITATHFPGDRSIDYTSPWAGANWSSMANDNGPLENYDRITFQRFGELMDGRSVHGCRVVRSGEGNEAGLGRQQMWAVLDAPIEQTNLLTPQTGRIWYDELVGGLRYLDEEELPEGAVFGLEFPSTFRINTQVYLQWLQSQALSKGIKLERRSVSSISELLSSHPTTSLVLNATGLGALKLDDVRDTNMYPTRGQTVLVAEPKTPMKRMYEFDRTYYRSPKRIDPTTTYVFPRTLGGGVILGGSRQDNDWSAEWDSELEAQILSRACALAPELGRPADLQIIARNIGLRPSRKGGPRIEIEKEKKWNVPVVHAYGHSGAGYQASWGTAERVLELVQKALSPSARL</sequence>
<dbReference type="InterPro" id="IPR006181">
    <property type="entry name" value="D-amino_acid_oxidase_CS"/>
</dbReference>
<dbReference type="PROSITE" id="PS00677">
    <property type="entry name" value="DAO"/>
    <property type="match status" value="1"/>
</dbReference>
<dbReference type="GO" id="GO:0003884">
    <property type="term" value="F:D-amino-acid oxidase activity"/>
    <property type="evidence" value="ECO:0007669"/>
    <property type="project" value="InterPro"/>
</dbReference>
<keyword evidence="10" id="KW-1185">Reference proteome</keyword>
<evidence type="ECO:0000313" key="9">
    <source>
        <dbReference type="EMBL" id="KAJ4338761.1"/>
    </source>
</evidence>
<dbReference type="InterPro" id="IPR050815">
    <property type="entry name" value="TF_fung"/>
</dbReference>
<feature type="compositionally biased region" description="Low complexity" evidence="7">
    <location>
        <begin position="1"/>
        <end position="17"/>
    </location>
</feature>
<dbReference type="GO" id="GO:0003677">
    <property type="term" value="F:DNA binding"/>
    <property type="evidence" value="ECO:0007669"/>
    <property type="project" value="InterPro"/>
</dbReference>
<dbReference type="PANTHER" id="PTHR47338">
    <property type="entry name" value="ZN(II)2CYS6 TRANSCRIPTION FACTOR (EUROFUNG)-RELATED"/>
    <property type="match status" value="1"/>
</dbReference>
<dbReference type="SUPFAM" id="SSF54373">
    <property type="entry name" value="FAD-linked reductases, C-terminal domain"/>
    <property type="match status" value="1"/>
</dbReference>
<dbReference type="SUPFAM" id="SSF51971">
    <property type="entry name" value="Nucleotide-binding domain"/>
    <property type="match status" value="1"/>
</dbReference>
<feature type="region of interest" description="Disordered" evidence="7">
    <location>
        <begin position="1"/>
        <end position="63"/>
    </location>
</feature>
<dbReference type="PROSITE" id="PS00463">
    <property type="entry name" value="ZN2_CY6_FUNGAL_1"/>
    <property type="match status" value="1"/>
</dbReference>
<evidence type="ECO:0000256" key="2">
    <source>
        <dbReference type="ARBA" id="ARBA00022723"/>
    </source>
</evidence>
<dbReference type="GO" id="GO:0006351">
    <property type="term" value="P:DNA-templated transcription"/>
    <property type="evidence" value="ECO:0007669"/>
    <property type="project" value="InterPro"/>
</dbReference>
<dbReference type="Pfam" id="PF04082">
    <property type="entry name" value="Fungal_trans"/>
    <property type="match status" value="1"/>
</dbReference>
<dbReference type="GO" id="GO:0000981">
    <property type="term" value="F:DNA-binding transcription factor activity, RNA polymerase II-specific"/>
    <property type="evidence" value="ECO:0007669"/>
    <property type="project" value="InterPro"/>
</dbReference>
<evidence type="ECO:0000256" key="1">
    <source>
        <dbReference type="ARBA" id="ARBA00004123"/>
    </source>
</evidence>
<keyword evidence="4" id="KW-0804">Transcription</keyword>
<dbReference type="GO" id="GO:0005634">
    <property type="term" value="C:nucleus"/>
    <property type="evidence" value="ECO:0007669"/>
    <property type="project" value="UniProtKB-SubCell"/>
</dbReference>
<dbReference type="CDD" id="cd12148">
    <property type="entry name" value="fungal_TF_MHR"/>
    <property type="match status" value="1"/>
</dbReference>
<evidence type="ECO:0000256" key="6">
    <source>
        <dbReference type="SAM" id="Coils"/>
    </source>
</evidence>
<evidence type="ECO:0000256" key="4">
    <source>
        <dbReference type="ARBA" id="ARBA00023163"/>
    </source>
</evidence>
<dbReference type="Pfam" id="PF00172">
    <property type="entry name" value="Zn_clus"/>
    <property type="match status" value="1"/>
</dbReference>
<dbReference type="SUPFAM" id="SSF57701">
    <property type="entry name" value="Zn2/Cys6 DNA-binding domain"/>
    <property type="match status" value="1"/>
</dbReference>
<dbReference type="InterPro" id="IPR001138">
    <property type="entry name" value="Zn2Cys6_DnaBD"/>
</dbReference>
<dbReference type="SMART" id="SM00906">
    <property type="entry name" value="Fungal_trans"/>
    <property type="match status" value="1"/>
</dbReference>
<protein>
    <recommendedName>
        <fullName evidence="8">Zn(2)-C6 fungal-type domain-containing protein</fullName>
    </recommendedName>
</protein>
<dbReference type="InterPro" id="IPR036864">
    <property type="entry name" value="Zn2-C6_fun-type_DNA-bd_sf"/>
</dbReference>
<keyword evidence="6" id="KW-0175">Coiled coil</keyword>
<comment type="subcellular location">
    <subcellularLocation>
        <location evidence="1">Nucleus</location>
    </subcellularLocation>
</comment>
<dbReference type="OrthoDB" id="5376052at2759"/>
<organism evidence="9 10">
    <name type="scientific">Didymella glomerata</name>
    <dbReference type="NCBI Taxonomy" id="749621"/>
    <lineage>
        <taxon>Eukaryota</taxon>
        <taxon>Fungi</taxon>
        <taxon>Dikarya</taxon>
        <taxon>Ascomycota</taxon>
        <taxon>Pezizomycotina</taxon>
        <taxon>Dothideomycetes</taxon>
        <taxon>Pleosporomycetidae</taxon>
        <taxon>Pleosporales</taxon>
        <taxon>Pleosporineae</taxon>
        <taxon>Didymellaceae</taxon>
        <taxon>Didymella</taxon>
    </lineage>
</organism>
<dbReference type="EMBL" id="JAPEUV010000027">
    <property type="protein sequence ID" value="KAJ4338761.1"/>
    <property type="molecule type" value="Genomic_DNA"/>
</dbReference>
<evidence type="ECO:0000256" key="3">
    <source>
        <dbReference type="ARBA" id="ARBA00023015"/>
    </source>
</evidence>
<dbReference type="Pfam" id="PF01266">
    <property type="entry name" value="DAO"/>
    <property type="match status" value="1"/>
</dbReference>
<evidence type="ECO:0000256" key="7">
    <source>
        <dbReference type="SAM" id="MobiDB-lite"/>
    </source>
</evidence>
<dbReference type="InterPro" id="IPR007219">
    <property type="entry name" value="XnlR_reg_dom"/>
</dbReference>
<dbReference type="GO" id="GO:0008270">
    <property type="term" value="F:zinc ion binding"/>
    <property type="evidence" value="ECO:0007669"/>
    <property type="project" value="InterPro"/>
</dbReference>
<keyword evidence="5" id="KW-0539">Nucleus</keyword>
<reference evidence="9" key="1">
    <citation type="submission" date="2022-10" db="EMBL/GenBank/DDBJ databases">
        <title>Tapping the CABI collections for fungal endophytes: first genome assemblies for Collariella, Neodidymelliopsis, Ascochyta clinopodiicola, Didymella pomorum, Didymosphaeria variabile, Neocosmospora piperis and Neocucurbitaria cava.</title>
        <authorList>
            <person name="Hill R."/>
        </authorList>
    </citation>
    <scope>NUCLEOTIDE SEQUENCE</scope>
    <source>
        <strain evidence="9">IMI 360193</strain>
    </source>
</reference>
<dbReference type="Gene3D" id="3.30.9.10">
    <property type="entry name" value="D-Amino Acid Oxidase, subunit A, domain 2"/>
    <property type="match status" value="1"/>
</dbReference>